<evidence type="ECO:0000313" key="9">
    <source>
        <dbReference type="Proteomes" id="UP001254813"/>
    </source>
</evidence>
<evidence type="ECO:0000256" key="5">
    <source>
        <dbReference type="ARBA" id="ARBA00023136"/>
    </source>
</evidence>
<sequence>MKSFSSLSSESLMDRSRVGWWAYVLALAAVLGFVVYSFIGTFVLGVFAYYAARPLYGRISRVVDSDGIAAGATVVGFVLPVVLLLLYAGIHVATSFQSTVGSLPGPARMLLQRFTGIQSLSGAQWQSLSQFVSNPPQSLSVNQQTVRMMLQQGTAVLGTAVNVLLHLVLALAMAFYLLRDDDRIVGWFHDNVAGKESTTGQYMAAVDTDLESLYFGNVLFVAVMSVIAAAVYYGTNMLAPEGLSVPIPLVLAVLTGVSSLIPLVVSKVVYIPIAAYLALSSIQTPGNQLVFVGGFLAVCLVVLDLAPQGIIQPYITGRKLHPGLLLFAYILGPIVWGWYGFFLLPLVVVLVIEVVRVTFTDLVHGDTLTPHVDAARSLGTTEPAAFSEDEDAGDSTAGDDTNEGATDDGSSGESRDGRGSGSNSPGDA</sequence>
<feature type="region of interest" description="Disordered" evidence="6">
    <location>
        <begin position="380"/>
        <end position="428"/>
    </location>
</feature>
<gene>
    <name evidence="8" type="ORF">NDI79_05615</name>
</gene>
<organism evidence="8 9">
    <name type="scientific">Halogeometricum luteum</name>
    <dbReference type="NCBI Taxonomy" id="2950537"/>
    <lineage>
        <taxon>Archaea</taxon>
        <taxon>Methanobacteriati</taxon>
        <taxon>Methanobacteriota</taxon>
        <taxon>Stenosarchaea group</taxon>
        <taxon>Halobacteria</taxon>
        <taxon>Halobacteriales</taxon>
        <taxon>Haloferacaceae</taxon>
        <taxon>Halogeometricum</taxon>
    </lineage>
</organism>
<feature type="transmembrane region" description="Helical" evidence="7">
    <location>
        <begin position="20"/>
        <end position="47"/>
    </location>
</feature>
<feature type="transmembrane region" description="Helical" evidence="7">
    <location>
        <begin position="68"/>
        <end position="90"/>
    </location>
</feature>
<evidence type="ECO:0000256" key="7">
    <source>
        <dbReference type="SAM" id="Phobius"/>
    </source>
</evidence>
<protein>
    <submittedName>
        <fullName evidence="8">AI-2E family transporter</fullName>
    </submittedName>
</protein>
<keyword evidence="5 7" id="KW-0472">Membrane</keyword>
<keyword evidence="9" id="KW-1185">Reference proteome</keyword>
<dbReference type="EMBL" id="JAMQOQ010000001">
    <property type="protein sequence ID" value="MDS0293650.1"/>
    <property type="molecule type" value="Genomic_DNA"/>
</dbReference>
<feature type="transmembrane region" description="Helical" evidence="7">
    <location>
        <begin position="247"/>
        <end position="277"/>
    </location>
</feature>
<feature type="transmembrane region" description="Helical" evidence="7">
    <location>
        <begin position="326"/>
        <end position="352"/>
    </location>
</feature>
<keyword evidence="4 7" id="KW-1133">Transmembrane helix</keyword>
<comment type="similarity">
    <text evidence="2">Belongs to the autoinducer-2 exporter (AI-2E) (TC 2.A.86) family.</text>
</comment>
<feature type="transmembrane region" description="Helical" evidence="7">
    <location>
        <begin position="289"/>
        <end position="306"/>
    </location>
</feature>
<comment type="caution">
    <text evidence="8">The sequence shown here is derived from an EMBL/GenBank/DDBJ whole genome shotgun (WGS) entry which is preliminary data.</text>
</comment>
<accession>A0ABU2FYP9</accession>
<keyword evidence="3 7" id="KW-0812">Transmembrane</keyword>
<evidence type="ECO:0000256" key="3">
    <source>
        <dbReference type="ARBA" id="ARBA00022692"/>
    </source>
</evidence>
<feature type="transmembrane region" description="Helical" evidence="7">
    <location>
        <begin position="213"/>
        <end position="235"/>
    </location>
</feature>
<evidence type="ECO:0000256" key="6">
    <source>
        <dbReference type="SAM" id="MobiDB-lite"/>
    </source>
</evidence>
<evidence type="ECO:0000256" key="1">
    <source>
        <dbReference type="ARBA" id="ARBA00004141"/>
    </source>
</evidence>
<dbReference type="RefSeq" id="WP_310927462.1">
    <property type="nucleotide sequence ID" value="NZ_JAMQOQ010000001.1"/>
</dbReference>
<feature type="transmembrane region" description="Helical" evidence="7">
    <location>
        <begin position="155"/>
        <end position="178"/>
    </location>
</feature>
<reference evidence="8 9" key="1">
    <citation type="submission" date="2022-06" db="EMBL/GenBank/DDBJ databases">
        <title>Halogeometricum sp. a new haloarchaeum isolate from saline soil.</title>
        <authorList>
            <person name="Strakova D."/>
            <person name="Galisteo C."/>
            <person name="Sanchez-Porro C."/>
            <person name="Ventosa A."/>
        </authorList>
    </citation>
    <scope>NUCLEOTIDE SEQUENCE [LARGE SCALE GENOMIC DNA]</scope>
    <source>
        <strain evidence="9">S3BR25-2</strain>
    </source>
</reference>
<evidence type="ECO:0000256" key="2">
    <source>
        <dbReference type="ARBA" id="ARBA00009773"/>
    </source>
</evidence>
<dbReference type="Pfam" id="PF01594">
    <property type="entry name" value="AI-2E_transport"/>
    <property type="match status" value="1"/>
</dbReference>
<dbReference type="InterPro" id="IPR002549">
    <property type="entry name" value="AI-2E-like"/>
</dbReference>
<dbReference type="Proteomes" id="UP001254813">
    <property type="component" value="Unassembled WGS sequence"/>
</dbReference>
<proteinExistence type="inferred from homology"/>
<evidence type="ECO:0000313" key="8">
    <source>
        <dbReference type="EMBL" id="MDS0293650.1"/>
    </source>
</evidence>
<evidence type="ECO:0000256" key="4">
    <source>
        <dbReference type="ARBA" id="ARBA00022989"/>
    </source>
</evidence>
<name>A0ABU2FYP9_9EURY</name>
<comment type="subcellular location">
    <subcellularLocation>
        <location evidence="1">Membrane</location>
        <topology evidence="1">Multi-pass membrane protein</topology>
    </subcellularLocation>
</comment>